<gene>
    <name evidence="6" type="ORF">ACFSKQ_00110</name>
</gene>
<proteinExistence type="inferred from homology"/>
<dbReference type="Gene3D" id="3.90.1590.10">
    <property type="entry name" value="glutathione-dependent formaldehyde- activating enzyme (gfa)"/>
    <property type="match status" value="1"/>
</dbReference>
<dbReference type="InterPro" id="IPR006913">
    <property type="entry name" value="CENP-V/GFA"/>
</dbReference>
<reference evidence="7" key="1">
    <citation type="journal article" date="2019" name="Int. J. Syst. Evol. Microbiol.">
        <title>The Global Catalogue of Microorganisms (GCM) 10K type strain sequencing project: providing services to taxonomists for standard genome sequencing and annotation.</title>
        <authorList>
            <consortium name="The Broad Institute Genomics Platform"/>
            <consortium name="The Broad Institute Genome Sequencing Center for Infectious Disease"/>
            <person name="Wu L."/>
            <person name="Ma J."/>
        </authorList>
    </citation>
    <scope>NUCLEOTIDE SEQUENCE [LARGE SCALE GENOMIC DNA]</scope>
    <source>
        <strain evidence="7">ZS-35-S2</strain>
    </source>
</reference>
<dbReference type="PROSITE" id="PS51891">
    <property type="entry name" value="CENP_V_GFA"/>
    <property type="match status" value="1"/>
</dbReference>
<organism evidence="6 7">
    <name type="scientific">Aureimonas populi</name>
    <dbReference type="NCBI Taxonomy" id="1701758"/>
    <lineage>
        <taxon>Bacteria</taxon>
        <taxon>Pseudomonadati</taxon>
        <taxon>Pseudomonadota</taxon>
        <taxon>Alphaproteobacteria</taxon>
        <taxon>Hyphomicrobiales</taxon>
        <taxon>Aurantimonadaceae</taxon>
        <taxon>Aureimonas</taxon>
    </lineage>
</organism>
<evidence type="ECO:0000256" key="3">
    <source>
        <dbReference type="ARBA" id="ARBA00022833"/>
    </source>
</evidence>
<sequence>MGEECRRAGACLCGSVRLSAIPSKLEMDVCHCSMCRRWSGGTFMAVPCGDSLEFESAGTLGVYRSSDYAERLFCTACGSTLAWRMSDGSSAAVAMHVFTDTEGFVFAEEIFIDEKPPHYSFANDTRKLTGAEVMAQFASQQGA</sequence>
<comment type="similarity">
    <text evidence="1">Belongs to the Gfa family.</text>
</comment>
<dbReference type="EMBL" id="JBHUIJ010000002">
    <property type="protein sequence ID" value="MFD2235867.1"/>
    <property type="molecule type" value="Genomic_DNA"/>
</dbReference>
<accession>A0ABW5CGX2</accession>
<keyword evidence="4" id="KW-0456">Lyase</keyword>
<keyword evidence="2" id="KW-0479">Metal-binding</keyword>
<evidence type="ECO:0000313" key="6">
    <source>
        <dbReference type="EMBL" id="MFD2235867.1"/>
    </source>
</evidence>
<evidence type="ECO:0000256" key="2">
    <source>
        <dbReference type="ARBA" id="ARBA00022723"/>
    </source>
</evidence>
<dbReference type="Pfam" id="PF04828">
    <property type="entry name" value="GFA"/>
    <property type="match status" value="1"/>
</dbReference>
<dbReference type="PANTHER" id="PTHR33337">
    <property type="entry name" value="GFA DOMAIN-CONTAINING PROTEIN"/>
    <property type="match status" value="1"/>
</dbReference>
<dbReference type="PANTHER" id="PTHR33337:SF40">
    <property type="entry name" value="CENP-V_GFA DOMAIN-CONTAINING PROTEIN-RELATED"/>
    <property type="match status" value="1"/>
</dbReference>
<dbReference type="Proteomes" id="UP001597371">
    <property type="component" value="Unassembled WGS sequence"/>
</dbReference>
<dbReference type="InterPro" id="IPR011057">
    <property type="entry name" value="Mss4-like_sf"/>
</dbReference>
<feature type="domain" description="CENP-V/GFA" evidence="5">
    <location>
        <begin position="7"/>
        <end position="120"/>
    </location>
</feature>
<evidence type="ECO:0000259" key="5">
    <source>
        <dbReference type="PROSITE" id="PS51891"/>
    </source>
</evidence>
<protein>
    <submittedName>
        <fullName evidence="6">GFA family protein</fullName>
    </submittedName>
</protein>
<comment type="caution">
    <text evidence="6">The sequence shown here is derived from an EMBL/GenBank/DDBJ whole genome shotgun (WGS) entry which is preliminary data.</text>
</comment>
<dbReference type="RefSeq" id="WP_209736180.1">
    <property type="nucleotide sequence ID" value="NZ_CP072611.1"/>
</dbReference>
<keyword evidence="7" id="KW-1185">Reference proteome</keyword>
<dbReference type="SUPFAM" id="SSF51316">
    <property type="entry name" value="Mss4-like"/>
    <property type="match status" value="1"/>
</dbReference>
<name>A0ABW5CGX2_9HYPH</name>
<keyword evidence="3" id="KW-0862">Zinc</keyword>
<evidence type="ECO:0000313" key="7">
    <source>
        <dbReference type="Proteomes" id="UP001597371"/>
    </source>
</evidence>
<evidence type="ECO:0000256" key="4">
    <source>
        <dbReference type="ARBA" id="ARBA00023239"/>
    </source>
</evidence>
<evidence type="ECO:0000256" key="1">
    <source>
        <dbReference type="ARBA" id="ARBA00005495"/>
    </source>
</evidence>